<keyword evidence="8 12" id="KW-0408">Iron</keyword>
<feature type="binding site" description="axial binding residue" evidence="12">
    <location>
        <position position="653"/>
    </location>
    <ligand>
        <name>heme c</name>
        <dbReference type="ChEBI" id="CHEBI:61717"/>
    </ligand>
    <ligandPart>
        <name>Fe</name>
        <dbReference type="ChEBI" id="CHEBI:18248"/>
    </ligandPart>
</feature>
<keyword evidence="3 12" id="KW-0479">Metal-binding</keyword>
<dbReference type="Pfam" id="PF01011">
    <property type="entry name" value="PQQ"/>
    <property type="match status" value="1"/>
</dbReference>
<evidence type="ECO:0000256" key="3">
    <source>
        <dbReference type="ARBA" id="ARBA00022723"/>
    </source>
</evidence>
<dbReference type="InterPro" id="IPR018391">
    <property type="entry name" value="PQQ_b-propeller_rpt"/>
</dbReference>
<comment type="cofactor">
    <cofactor evidence="11">
        <name>pyrroloquinoline quinone</name>
        <dbReference type="ChEBI" id="CHEBI:58442"/>
    </cofactor>
    <text evidence="11">Binds 1 PQQ group per subunit.</text>
</comment>
<comment type="cofactor">
    <cofactor evidence="11">
        <name>heme c</name>
        <dbReference type="ChEBI" id="CHEBI:61717"/>
    </cofactor>
    <text evidence="11">Binds 1 heme c group per subunit.</text>
</comment>
<dbReference type="SUPFAM" id="SSF50998">
    <property type="entry name" value="Quinoprotein alcohol dehydrogenase-like"/>
    <property type="match status" value="1"/>
</dbReference>
<dbReference type="GO" id="GO:0030288">
    <property type="term" value="C:outer membrane-bounded periplasmic space"/>
    <property type="evidence" value="ECO:0007669"/>
    <property type="project" value="InterPro"/>
</dbReference>
<sequence length="731" mass="78706">MTARSGGIALYRERKPDMMKSSKWGGVMAAGALVLLAACGGGKSEPEAVTASQESQAALLDSADGADWPGYNRSYGEQHFSPLTQINDSNVKDLGLAWSLDFDPTTGNPASQPIAVNGVIYVATGMNLVKAIDAVTGKIKWEYDPHTGEKAGNKLRSNWGTRGLSYWDGKIYIGTVDGRLIAIEAATGKELWSQLTVDPGDGRYITGAPRIFDGKIIIGHGGADSSNNRGYVTTYNAETGKQLWRFFIVPGNPDDGFEDETQEMAAKTWKGEWWKQGGGGAAWNAFTYDPETDTILIGTGNGAPWNQKIRSPGGGDNLFLCSMVALDAKTGKYKWHYQFNPGETWDFNAAMDMPLADLTIDGKPRKVVMMAPKNGFLYVIDRTNGKLISADKIARVTWASHIDLKTGRPVEVPEQRYPDGGPVTVWPAYRGAHSWMPTSFSPKTNLIYIPKLEVAGIYSDKGMDLKNWKRVGVGAADLGVNLGFDVPDPLHNTSSLLAWDPVTQKKVWEVKTIGGWNGGVLSTGGNLVFQGQLNGKLSAYSADKGQELWSFDAQNAVLAAPISFMVNGEQYVAAMVGMGTSVASHQGSLGGLTFDYRTQKRRLMVFKIGGKATLPAKGPAWVAKAFDDPEFKADDKLAFEGMVVAGRYCVACHGIDLVAAGGAPDLRTSPTVLDEATFLGIVRDGMLAAQGMPKNNDLTDAQLKAVRQYIRTEANNLRTGKKKQGGSSVGG</sequence>
<dbReference type="Gene3D" id="2.140.10.10">
    <property type="entry name" value="Quinoprotein alcohol dehydrogenase-like superfamily"/>
    <property type="match status" value="1"/>
</dbReference>
<feature type="binding site" description="axial binding residue" evidence="12">
    <location>
        <position position="692"/>
    </location>
    <ligand>
        <name>heme c</name>
        <dbReference type="ChEBI" id="CHEBI:61717"/>
    </ligand>
    <ligandPart>
        <name>Fe</name>
        <dbReference type="ChEBI" id="CHEBI:18248"/>
    </ligandPart>
</feature>
<keyword evidence="5 12" id="KW-0106">Calcium</keyword>
<keyword evidence="6 11" id="KW-0634">PQQ</keyword>
<dbReference type="Gene3D" id="1.10.760.10">
    <property type="entry name" value="Cytochrome c-like domain"/>
    <property type="match status" value="1"/>
</dbReference>
<dbReference type="GO" id="GO:0016020">
    <property type="term" value="C:membrane"/>
    <property type="evidence" value="ECO:0007669"/>
    <property type="project" value="InterPro"/>
</dbReference>
<dbReference type="PROSITE" id="PS51007">
    <property type="entry name" value="CYTC"/>
    <property type="match status" value="1"/>
</dbReference>
<dbReference type="SUPFAM" id="SSF46626">
    <property type="entry name" value="Cytochrome c"/>
    <property type="match status" value="1"/>
</dbReference>
<dbReference type="EMBL" id="BBQY01000078">
    <property type="protein sequence ID" value="GBH33129.1"/>
    <property type="molecule type" value="Genomic_DNA"/>
</dbReference>
<dbReference type="NCBIfam" id="TIGR03075">
    <property type="entry name" value="PQQ_enz_alc_DH"/>
    <property type="match status" value="1"/>
</dbReference>
<dbReference type="InterPro" id="IPR017512">
    <property type="entry name" value="PQQ_MeOH/EtOH_DH"/>
</dbReference>
<comment type="cofactor">
    <cofactor evidence="12">
        <name>Ca(2+)</name>
        <dbReference type="ChEBI" id="CHEBI:29108"/>
    </cofactor>
    <text evidence="12">Binds 1 Ca(2+) ion per subunit.</text>
</comment>
<keyword evidence="4" id="KW-0732">Signal</keyword>
<gene>
    <name evidence="14" type="ORF">MBESOW_P4471</name>
</gene>
<comment type="caution">
    <text evidence="14">The sequence shown here is derived from an EMBL/GenBank/DDBJ whole genome shotgun (WGS) entry which is preliminary data.</text>
</comment>
<comment type="similarity">
    <text evidence="1">Belongs to the bacterial PQQ dehydrogenase family.</text>
</comment>
<keyword evidence="2 11" id="KW-0349">Heme</keyword>
<evidence type="ECO:0000256" key="1">
    <source>
        <dbReference type="ARBA" id="ARBA00008156"/>
    </source>
</evidence>
<feature type="binding site" evidence="11">
    <location>
        <position position="206"/>
    </location>
    <ligand>
        <name>pyrroloquinoline quinone</name>
        <dbReference type="ChEBI" id="CHEBI:58442"/>
    </ligand>
</feature>
<evidence type="ECO:0000256" key="8">
    <source>
        <dbReference type="ARBA" id="ARBA00023004"/>
    </source>
</evidence>
<dbReference type="GO" id="GO:0009055">
    <property type="term" value="F:electron transfer activity"/>
    <property type="evidence" value="ECO:0007669"/>
    <property type="project" value="InterPro"/>
</dbReference>
<evidence type="ECO:0000256" key="12">
    <source>
        <dbReference type="PIRSR" id="PIRSR617512-3"/>
    </source>
</evidence>
<dbReference type="PROSITE" id="PS00364">
    <property type="entry name" value="BACTERIAL_PQQ_2"/>
    <property type="match status" value="1"/>
</dbReference>
<evidence type="ECO:0000256" key="5">
    <source>
        <dbReference type="ARBA" id="ARBA00022837"/>
    </source>
</evidence>
<feature type="active site" description="Proton acceptor" evidence="10">
    <location>
        <position position="346"/>
    </location>
</feature>
<dbReference type="GO" id="GO:0005509">
    <property type="term" value="F:calcium ion binding"/>
    <property type="evidence" value="ECO:0007669"/>
    <property type="project" value="InterPro"/>
</dbReference>
<dbReference type="InterPro" id="IPR002372">
    <property type="entry name" value="PQQ_rpt_dom"/>
</dbReference>
<evidence type="ECO:0000256" key="7">
    <source>
        <dbReference type="ARBA" id="ARBA00023002"/>
    </source>
</evidence>
<dbReference type="GO" id="GO:0016614">
    <property type="term" value="F:oxidoreductase activity, acting on CH-OH group of donors"/>
    <property type="evidence" value="ECO:0007669"/>
    <property type="project" value="InterPro"/>
</dbReference>
<reference evidence="14 15" key="1">
    <citation type="submission" date="2014-12" db="EMBL/GenBank/DDBJ databases">
        <title>Whole genome sequencing of Sphingobium xenophagum OW59.</title>
        <authorList>
            <person name="Ohta Y."/>
            <person name="Nishi S."/>
            <person name="Hatada Y."/>
        </authorList>
    </citation>
    <scope>NUCLEOTIDE SEQUENCE [LARGE SCALE GENOMIC DNA]</scope>
    <source>
        <strain evidence="14 15">OW59</strain>
    </source>
</reference>
<feature type="binding site" evidence="12">
    <location>
        <position position="301"/>
    </location>
    <ligand>
        <name>Ca(2+)</name>
        <dbReference type="ChEBI" id="CHEBI:29108"/>
    </ligand>
</feature>
<accession>A0A401J8X9</accession>
<feature type="binding site" description="covalent" evidence="11">
    <location>
        <position position="652"/>
    </location>
    <ligand>
        <name>heme c</name>
        <dbReference type="ChEBI" id="CHEBI:61717"/>
    </ligand>
</feature>
<dbReference type="InterPro" id="IPR011047">
    <property type="entry name" value="Quinoprotein_ADH-like_sf"/>
</dbReference>
<proteinExistence type="inferred from homology"/>
<feature type="binding site" evidence="11">
    <location>
        <position position="373"/>
    </location>
    <ligand>
        <name>pyrroloquinoline quinone</name>
        <dbReference type="ChEBI" id="CHEBI:58442"/>
    </ligand>
</feature>
<organism evidence="14 15">
    <name type="scientific">Sphingobium xenophagum</name>
    <dbReference type="NCBI Taxonomy" id="121428"/>
    <lineage>
        <taxon>Bacteria</taxon>
        <taxon>Pseudomonadati</taxon>
        <taxon>Pseudomonadota</taxon>
        <taxon>Alphaproteobacteria</taxon>
        <taxon>Sphingomonadales</taxon>
        <taxon>Sphingomonadaceae</taxon>
        <taxon>Sphingobium</taxon>
    </lineage>
</organism>
<keyword evidence="7" id="KW-0560">Oxidoreductase</keyword>
<evidence type="ECO:0000256" key="6">
    <source>
        <dbReference type="ARBA" id="ARBA00022891"/>
    </source>
</evidence>
<feature type="binding site" description="covalent" evidence="11">
    <location>
        <position position="649"/>
    </location>
    <ligand>
        <name>heme c</name>
        <dbReference type="ChEBI" id="CHEBI:61717"/>
    </ligand>
</feature>
<dbReference type="InterPro" id="IPR036909">
    <property type="entry name" value="Cyt_c-like_dom_sf"/>
</dbReference>
<name>A0A401J8X9_SPHXE</name>
<dbReference type="Proteomes" id="UP000290975">
    <property type="component" value="Unassembled WGS sequence"/>
</dbReference>
<dbReference type="InterPro" id="IPR009056">
    <property type="entry name" value="Cyt_c-like_dom"/>
</dbReference>
<evidence type="ECO:0000313" key="15">
    <source>
        <dbReference type="Proteomes" id="UP000290975"/>
    </source>
</evidence>
<dbReference type="AlphaFoldDB" id="A0A401J8X9"/>
<dbReference type="InterPro" id="IPR001479">
    <property type="entry name" value="Quinoprotein_DH_CS"/>
</dbReference>
<dbReference type="Pfam" id="PF13360">
    <property type="entry name" value="PQQ_2"/>
    <property type="match status" value="1"/>
</dbReference>
<keyword evidence="15" id="KW-1185">Reference proteome</keyword>
<keyword evidence="9" id="KW-1015">Disulfide bond</keyword>
<dbReference type="GO" id="GO:0020037">
    <property type="term" value="F:heme binding"/>
    <property type="evidence" value="ECO:0007669"/>
    <property type="project" value="InterPro"/>
</dbReference>
<evidence type="ECO:0000256" key="2">
    <source>
        <dbReference type="ARBA" id="ARBA00022617"/>
    </source>
</evidence>
<evidence type="ECO:0000256" key="9">
    <source>
        <dbReference type="ARBA" id="ARBA00023157"/>
    </source>
</evidence>
<evidence type="ECO:0000256" key="10">
    <source>
        <dbReference type="PIRSR" id="PIRSR617512-1"/>
    </source>
</evidence>
<evidence type="ECO:0000256" key="4">
    <source>
        <dbReference type="ARBA" id="ARBA00022729"/>
    </source>
</evidence>
<feature type="binding site" evidence="12">
    <location>
        <position position="346"/>
    </location>
    <ligand>
        <name>Ca(2+)</name>
        <dbReference type="ChEBI" id="CHEBI:29108"/>
    </ligand>
</feature>
<dbReference type="PANTHER" id="PTHR32303">
    <property type="entry name" value="QUINOPROTEIN ALCOHOL DEHYDROGENASE (CYTOCHROME C)"/>
    <property type="match status" value="1"/>
</dbReference>
<feature type="binding site" evidence="11">
    <location>
        <position position="162"/>
    </location>
    <ligand>
        <name>pyrroloquinoline quinone</name>
        <dbReference type="ChEBI" id="CHEBI:58442"/>
    </ligand>
</feature>
<evidence type="ECO:0000259" key="13">
    <source>
        <dbReference type="PROSITE" id="PS51007"/>
    </source>
</evidence>
<feature type="binding site" evidence="11">
    <location>
        <begin position="222"/>
        <end position="223"/>
    </location>
    <ligand>
        <name>pyrroloquinoline quinone</name>
        <dbReference type="ChEBI" id="CHEBI:58442"/>
    </ligand>
</feature>
<dbReference type="PANTHER" id="PTHR32303:SF20">
    <property type="entry name" value="QUINOPROTEIN ETHANOL DEHYDROGENASE"/>
    <property type="match status" value="1"/>
</dbReference>
<dbReference type="Pfam" id="PF13442">
    <property type="entry name" value="Cytochrome_CBB3"/>
    <property type="match status" value="1"/>
</dbReference>
<evidence type="ECO:0000256" key="11">
    <source>
        <dbReference type="PIRSR" id="PIRSR617512-2"/>
    </source>
</evidence>
<dbReference type="SMART" id="SM00564">
    <property type="entry name" value="PQQ"/>
    <property type="match status" value="5"/>
</dbReference>
<evidence type="ECO:0000313" key="14">
    <source>
        <dbReference type="EMBL" id="GBH33129.1"/>
    </source>
</evidence>
<protein>
    <submittedName>
        <fullName evidence="14">Quinohemoprotein ethanol dehydrogenase</fullName>
    </submittedName>
</protein>
<feature type="domain" description="Cytochrome c" evidence="13">
    <location>
        <begin position="636"/>
        <end position="714"/>
    </location>
</feature>